<evidence type="ECO:0000259" key="1">
    <source>
        <dbReference type="Pfam" id="PF08719"/>
    </source>
</evidence>
<dbReference type="NCBIfam" id="TIGR02464">
    <property type="entry name" value="ribofla_fusion"/>
    <property type="match status" value="1"/>
</dbReference>
<dbReference type="SUPFAM" id="SSF143990">
    <property type="entry name" value="YbiA-like"/>
    <property type="match status" value="1"/>
</dbReference>
<organism evidence="2 3">
    <name type="scientific">Pholiota conissans</name>
    <dbReference type="NCBI Taxonomy" id="109636"/>
    <lineage>
        <taxon>Eukaryota</taxon>
        <taxon>Fungi</taxon>
        <taxon>Dikarya</taxon>
        <taxon>Basidiomycota</taxon>
        <taxon>Agaricomycotina</taxon>
        <taxon>Agaricomycetes</taxon>
        <taxon>Agaricomycetidae</taxon>
        <taxon>Agaricales</taxon>
        <taxon>Agaricineae</taxon>
        <taxon>Strophariaceae</taxon>
        <taxon>Pholiota</taxon>
    </lineage>
</organism>
<dbReference type="Pfam" id="PF08719">
    <property type="entry name" value="NADAR"/>
    <property type="match status" value="1"/>
</dbReference>
<dbReference type="InterPro" id="IPR012816">
    <property type="entry name" value="NADAR"/>
</dbReference>
<accession>A0A9P5Z7N4</accession>
<sequence>MTKTADDYIFFWKTNEVHGWGSQWYTSPFKATINFGPFENDADSSELQPEDITVPTAEHWMMLQKALLFNDIAVAREIMAVSGTTQSKMAQIKALGRKVQNFNDATWVANRERIVLEGNLLKFRQNEELRVKLLATGDKTIVEASPRDRIWGIGFGERNALSQKERWGLNLLGKALEETRRVLRAEGEEK</sequence>
<feature type="domain" description="NADAR" evidence="1">
    <location>
        <begin position="10"/>
        <end position="184"/>
    </location>
</feature>
<evidence type="ECO:0000313" key="3">
    <source>
        <dbReference type="Proteomes" id="UP000807469"/>
    </source>
</evidence>
<comment type="caution">
    <text evidence="2">The sequence shown here is derived from an EMBL/GenBank/DDBJ whole genome shotgun (WGS) entry which is preliminary data.</text>
</comment>
<dbReference type="EMBL" id="MU155186">
    <property type="protein sequence ID" value="KAF9480946.1"/>
    <property type="molecule type" value="Genomic_DNA"/>
</dbReference>
<protein>
    <submittedName>
        <fullName evidence="2">DUF1768-domain-containing protein</fullName>
    </submittedName>
</protein>
<proteinExistence type="predicted"/>
<dbReference type="InterPro" id="IPR037238">
    <property type="entry name" value="YbiA-like_sf"/>
</dbReference>
<keyword evidence="3" id="KW-1185">Reference proteome</keyword>
<dbReference type="Proteomes" id="UP000807469">
    <property type="component" value="Unassembled WGS sequence"/>
</dbReference>
<name>A0A9P5Z7N4_9AGAR</name>
<reference evidence="2" key="1">
    <citation type="submission" date="2020-11" db="EMBL/GenBank/DDBJ databases">
        <authorList>
            <consortium name="DOE Joint Genome Institute"/>
            <person name="Ahrendt S."/>
            <person name="Riley R."/>
            <person name="Andreopoulos W."/>
            <person name="Labutti K."/>
            <person name="Pangilinan J."/>
            <person name="Ruiz-Duenas F.J."/>
            <person name="Barrasa J.M."/>
            <person name="Sanchez-Garcia M."/>
            <person name="Camarero S."/>
            <person name="Miyauchi S."/>
            <person name="Serrano A."/>
            <person name="Linde D."/>
            <person name="Babiker R."/>
            <person name="Drula E."/>
            <person name="Ayuso-Fernandez I."/>
            <person name="Pacheco R."/>
            <person name="Padilla G."/>
            <person name="Ferreira P."/>
            <person name="Barriuso J."/>
            <person name="Kellner H."/>
            <person name="Castanera R."/>
            <person name="Alfaro M."/>
            <person name="Ramirez L."/>
            <person name="Pisabarro A.G."/>
            <person name="Kuo A."/>
            <person name="Tritt A."/>
            <person name="Lipzen A."/>
            <person name="He G."/>
            <person name="Yan M."/>
            <person name="Ng V."/>
            <person name="Cullen D."/>
            <person name="Martin F."/>
            <person name="Rosso M.-N."/>
            <person name="Henrissat B."/>
            <person name="Hibbett D."/>
            <person name="Martinez A.T."/>
            <person name="Grigoriev I.V."/>
        </authorList>
    </citation>
    <scope>NUCLEOTIDE SEQUENCE</scope>
    <source>
        <strain evidence="2">CIRM-BRFM 674</strain>
    </source>
</reference>
<dbReference type="OrthoDB" id="206452at2759"/>
<gene>
    <name evidence="2" type="ORF">BDN70DRAFT_855998</name>
</gene>
<evidence type="ECO:0000313" key="2">
    <source>
        <dbReference type="EMBL" id="KAF9480946.1"/>
    </source>
</evidence>
<dbReference type="CDD" id="cd15457">
    <property type="entry name" value="NADAR"/>
    <property type="match status" value="1"/>
</dbReference>
<dbReference type="Gene3D" id="1.10.357.40">
    <property type="entry name" value="YbiA-like"/>
    <property type="match status" value="1"/>
</dbReference>
<dbReference type="AlphaFoldDB" id="A0A9P5Z7N4"/>